<protein>
    <submittedName>
        <fullName evidence="2">VOC family protein</fullName>
    </submittedName>
</protein>
<dbReference type="SUPFAM" id="SSF54593">
    <property type="entry name" value="Glyoxalase/Bleomycin resistance protein/Dihydroxybiphenyl dioxygenase"/>
    <property type="match status" value="1"/>
</dbReference>
<accession>A0A926DNZ4</accession>
<proteinExistence type="predicted"/>
<dbReference type="InterPro" id="IPR029068">
    <property type="entry name" value="Glyas_Bleomycin-R_OHBP_Dase"/>
</dbReference>
<dbReference type="EMBL" id="JACRSU010000004">
    <property type="protein sequence ID" value="MBC8541438.1"/>
    <property type="molecule type" value="Genomic_DNA"/>
</dbReference>
<dbReference type="PROSITE" id="PS51819">
    <property type="entry name" value="VOC"/>
    <property type="match status" value="1"/>
</dbReference>
<evidence type="ECO:0000313" key="3">
    <source>
        <dbReference type="Proteomes" id="UP000611762"/>
    </source>
</evidence>
<keyword evidence="3" id="KW-1185">Reference proteome</keyword>
<evidence type="ECO:0000259" key="1">
    <source>
        <dbReference type="PROSITE" id="PS51819"/>
    </source>
</evidence>
<evidence type="ECO:0000313" key="2">
    <source>
        <dbReference type="EMBL" id="MBC8541438.1"/>
    </source>
</evidence>
<reference evidence="2" key="1">
    <citation type="submission" date="2020-08" db="EMBL/GenBank/DDBJ databases">
        <title>Genome public.</title>
        <authorList>
            <person name="Liu C."/>
            <person name="Sun Q."/>
        </authorList>
    </citation>
    <scope>NUCLEOTIDE SEQUENCE</scope>
    <source>
        <strain evidence="2">H8</strain>
    </source>
</reference>
<dbReference type="InterPro" id="IPR004360">
    <property type="entry name" value="Glyas_Fos-R_dOase_dom"/>
</dbReference>
<gene>
    <name evidence="2" type="ORF">H8698_10665</name>
</gene>
<dbReference type="RefSeq" id="WP_249313474.1">
    <property type="nucleotide sequence ID" value="NZ_JACRSU010000004.1"/>
</dbReference>
<feature type="domain" description="VOC" evidence="1">
    <location>
        <begin position="10"/>
        <end position="137"/>
    </location>
</feature>
<organism evidence="2 3">
    <name type="scientific">Congzhengia minquanensis</name>
    <dbReference type="NCBI Taxonomy" id="2763657"/>
    <lineage>
        <taxon>Bacteria</taxon>
        <taxon>Bacillati</taxon>
        <taxon>Bacillota</taxon>
        <taxon>Clostridia</taxon>
        <taxon>Eubacteriales</taxon>
        <taxon>Oscillospiraceae</taxon>
        <taxon>Congzhengia</taxon>
    </lineage>
</organism>
<comment type="caution">
    <text evidence="2">The sequence shown here is derived from an EMBL/GenBank/DDBJ whole genome shotgun (WGS) entry which is preliminary data.</text>
</comment>
<name>A0A926DNZ4_9FIRM</name>
<dbReference type="InterPro" id="IPR037523">
    <property type="entry name" value="VOC_core"/>
</dbReference>
<dbReference type="Gene3D" id="3.10.180.10">
    <property type="entry name" value="2,3-Dihydroxybiphenyl 1,2-Dioxygenase, domain 1"/>
    <property type="match status" value="1"/>
</dbReference>
<dbReference type="Proteomes" id="UP000611762">
    <property type="component" value="Unassembled WGS sequence"/>
</dbReference>
<sequence>MANGKIAGCGFHHVALQTSSFERSLTFYIEGLGFQLRTKWTSGTGKQLALIDIGDGNYFELFSDGEAGEESEPKAGSFFHLALRVNDTRAAFERAVEHGGIPHVEPKDAVLGEHGEITASLSFVKGPDGEQIEFFQENA</sequence>
<dbReference type="AlphaFoldDB" id="A0A926DNZ4"/>
<dbReference type="Pfam" id="PF00903">
    <property type="entry name" value="Glyoxalase"/>
    <property type="match status" value="1"/>
</dbReference>